<dbReference type="InterPro" id="IPR027444">
    <property type="entry name" value="H-NS_C_dom"/>
</dbReference>
<keyword evidence="4 5" id="KW-0238">DNA-binding</keyword>
<dbReference type="SUPFAM" id="SSF81273">
    <property type="entry name" value="H-NS histone-like proteins"/>
    <property type="match status" value="2"/>
</dbReference>
<dbReference type="InterPro" id="IPR001801">
    <property type="entry name" value="Histone_HNS"/>
</dbReference>
<dbReference type="Gene3D" id="1.10.287.1050">
    <property type="entry name" value="H-NS histone-like proteins"/>
    <property type="match status" value="1"/>
</dbReference>
<dbReference type="PIRSF" id="PIRSF002096">
    <property type="entry name" value="HnS"/>
    <property type="match status" value="1"/>
</dbReference>
<evidence type="ECO:0000313" key="7">
    <source>
        <dbReference type="EMBL" id="MBC9130821.1"/>
    </source>
</evidence>
<protein>
    <recommendedName>
        <fullName evidence="5">DNA-binding protein</fullName>
    </recommendedName>
</protein>
<feature type="domain" description="DNA-binding protein H-NS-like C-terminal" evidence="6">
    <location>
        <begin position="88"/>
        <end position="137"/>
    </location>
</feature>
<evidence type="ECO:0000256" key="2">
    <source>
        <dbReference type="ARBA" id="ARBA00010610"/>
    </source>
</evidence>
<evidence type="ECO:0000256" key="4">
    <source>
        <dbReference type="ARBA" id="ARBA00023125"/>
    </source>
</evidence>
<dbReference type="PANTHER" id="PTHR38097:SF2">
    <property type="entry name" value="DNA-BINDING PROTEIN STPA"/>
    <property type="match status" value="1"/>
</dbReference>
<dbReference type="RefSeq" id="WP_187755271.1">
    <property type="nucleotide sequence ID" value="NZ_JABURY010000014.1"/>
</dbReference>
<dbReference type="Gene3D" id="4.10.430.10">
    <property type="entry name" value="Histone-like protein H-NS, C-terminal domain"/>
    <property type="match status" value="1"/>
</dbReference>
<dbReference type="Pfam" id="PF00816">
    <property type="entry name" value="Histone_HNS"/>
    <property type="match status" value="1"/>
</dbReference>
<dbReference type="Pfam" id="PF22470">
    <property type="entry name" value="Histone_HNS_N"/>
    <property type="match status" value="1"/>
</dbReference>
<dbReference type="InterPro" id="IPR037150">
    <property type="entry name" value="H-NS_C_dom_sf"/>
</dbReference>
<evidence type="ECO:0000259" key="6">
    <source>
        <dbReference type="SMART" id="SM00528"/>
    </source>
</evidence>
<keyword evidence="3" id="KW-0963">Cytoplasm</keyword>
<dbReference type="InterPro" id="IPR054180">
    <property type="entry name" value="H-NS-like_N"/>
</dbReference>
<reference evidence="7 8" key="1">
    <citation type="submission" date="2020-06" db="EMBL/GenBank/DDBJ databases">
        <title>Frischella cerana isolated from Apis cerana gut homogenate.</title>
        <authorList>
            <person name="Wolter L.A."/>
            <person name="Suenami S."/>
            <person name="Miyazaki R."/>
        </authorList>
    </citation>
    <scope>NUCLEOTIDE SEQUENCE [LARGE SCALE GENOMIC DNA]</scope>
    <source>
        <strain evidence="7 8">Ac13</strain>
    </source>
</reference>
<dbReference type="InterPro" id="IPR027454">
    <property type="entry name" value="Histone_HNS_N"/>
</dbReference>
<comment type="caution">
    <text evidence="7">The sequence shown here is derived from an EMBL/GenBank/DDBJ whole genome shotgun (WGS) entry which is preliminary data.</text>
</comment>
<evidence type="ECO:0000256" key="1">
    <source>
        <dbReference type="ARBA" id="ARBA00004453"/>
    </source>
</evidence>
<comment type="subcellular location">
    <subcellularLocation>
        <location evidence="1">Cytoplasm</location>
        <location evidence="1">Nucleoid</location>
    </subcellularLocation>
</comment>
<accession>A0ABR7QX69</accession>
<organism evidence="7 8">
    <name type="scientific">Frischella japonica</name>
    <dbReference type="NCBI Taxonomy" id="2741544"/>
    <lineage>
        <taxon>Bacteria</taxon>
        <taxon>Pseudomonadati</taxon>
        <taxon>Pseudomonadota</taxon>
        <taxon>Gammaproteobacteria</taxon>
        <taxon>Orbales</taxon>
        <taxon>Orbaceae</taxon>
        <taxon>Frischella</taxon>
    </lineage>
</organism>
<dbReference type="SMART" id="SM00528">
    <property type="entry name" value="HNS"/>
    <property type="match status" value="1"/>
</dbReference>
<sequence length="142" mass="16897">MVKKILISNNIRSLRAQTKNLSLELLEDIYQKLNQIIQERYEHNKLALENVIKYDKKLETYLQQMKQDGIELNDLLKKADFPSFRKIHRVRPIRPPKYKYFDDSGNFRTWTGQGRMPKPIRIAINSGKNKSLNDFLIEFSNK</sequence>
<evidence type="ECO:0000256" key="5">
    <source>
        <dbReference type="PIRNR" id="PIRNR002096"/>
    </source>
</evidence>
<comment type="similarity">
    <text evidence="2 5">Belongs to the histone-like protein H-NS family.</text>
</comment>
<proteinExistence type="inferred from homology"/>
<name>A0ABR7QX69_9GAMM</name>
<evidence type="ECO:0000256" key="3">
    <source>
        <dbReference type="ARBA" id="ARBA00022490"/>
    </source>
</evidence>
<gene>
    <name evidence="7" type="ORF">FcAc13_05805</name>
</gene>
<dbReference type="Proteomes" id="UP000651208">
    <property type="component" value="Unassembled WGS sequence"/>
</dbReference>
<dbReference type="PANTHER" id="PTHR38097">
    <property type="match status" value="1"/>
</dbReference>
<keyword evidence="8" id="KW-1185">Reference proteome</keyword>
<dbReference type="EMBL" id="JABURY010000014">
    <property type="protein sequence ID" value="MBC9130821.1"/>
    <property type="molecule type" value="Genomic_DNA"/>
</dbReference>
<evidence type="ECO:0000313" key="8">
    <source>
        <dbReference type="Proteomes" id="UP000651208"/>
    </source>
</evidence>